<name>A6TSV2_ALKMQ</name>
<proteinExistence type="predicted"/>
<evidence type="ECO:0000313" key="1">
    <source>
        <dbReference type="EMBL" id="ABR49270.1"/>
    </source>
</evidence>
<sequence>MSSLKSRGIIKKSKIQLERNCNHKFSLVSPISCTMLQDLIKMAKNTSENPDDFLKYQIQRDSGKELRDFFYSYCEELELDYENSDDLIKIIDFLQRTDYHQFPDSKEQKEQILDKIHFLLIGNKREIYNLNSQKIITW</sequence>
<dbReference type="AlphaFoldDB" id="A6TSV2"/>
<dbReference type="Proteomes" id="UP000001572">
    <property type="component" value="Chromosome"/>
</dbReference>
<dbReference type="KEGG" id="amt:Amet_3131"/>
<evidence type="ECO:0000313" key="2">
    <source>
        <dbReference type="Proteomes" id="UP000001572"/>
    </source>
</evidence>
<dbReference type="HOGENOM" id="CLU_1850942_0_0_9"/>
<organism evidence="1 2">
    <name type="scientific">Alkaliphilus metalliredigens (strain QYMF)</name>
    <dbReference type="NCBI Taxonomy" id="293826"/>
    <lineage>
        <taxon>Bacteria</taxon>
        <taxon>Bacillati</taxon>
        <taxon>Bacillota</taxon>
        <taxon>Clostridia</taxon>
        <taxon>Peptostreptococcales</taxon>
        <taxon>Natronincolaceae</taxon>
        <taxon>Alkaliphilus</taxon>
    </lineage>
</organism>
<dbReference type="RefSeq" id="WP_012064236.1">
    <property type="nucleotide sequence ID" value="NC_009633.1"/>
</dbReference>
<keyword evidence="2" id="KW-1185">Reference proteome</keyword>
<protein>
    <submittedName>
        <fullName evidence="1">Uncharacterized protein</fullName>
    </submittedName>
</protein>
<dbReference type="OrthoDB" id="7051144at2"/>
<dbReference type="EMBL" id="CP000724">
    <property type="protein sequence ID" value="ABR49270.1"/>
    <property type="molecule type" value="Genomic_DNA"/>
</dbReference>
<reference evidence="2" key="1">
    <citation type="journal article" date="2016" name="Genome Announc.">
        <title>Complete genome sequence of Alkaliphilus metalliredigens strain QYMF, an alkaliphilic and metal-reducing bacterium isolated from borax-contaminated leachate ponds.</title>
        <authorList>
            <person name="Hwang C."/>
            <person name="Copeland A."/>
            <person name="Lucas S."/>
            <person name="Lapidus A."/>
            <person name="Barry K."/>
            <person name="Detter J.C."/>
            <person name="Glavina Del Rio T."/>
            <person name="Hammon N."/>
            <person name="Israni S."/>
            <person name="Dalin E."/>
            <person name="Tice H."/>
            <person name="Pitluck S."/>
            <person name="Chertkov O."/>
            <person name="Brettin T."/>
            <person name="Bruce D."/>
            <person name="Han C."/>
            <person name="Schmutz J."/>
            <person name="Larimer F."/>
            <person name="Land M.L."/>
            <person name="Hauser L."/>
            <person name="Kyrpides N."/>
            <person name="Mikhailova N."/>
            <person name="Ye Q."/>
            <person name="Zhou J."/>
            <person name="Richardson P."/>
            <person name="Fields M.W."/>
        </authorList>
    </citation>
    <scope>NUCLEOTIDE SEQUENCE [LARGE SCALE GENOMIC DNA]</scope>
    <source>
        <strain evidence="2">QYMF</strain>
    </source>
</reference>
<gene>
    <name evidence="1" type="ordered locus">Amet_3131</name>
</gene>
<accession>A6TSV2</accession>